<dbReference type="AlphaFoldDB" id="A0A137SRQ7"/>
<name>A0A137SRQ7_9BACT</name>
<proteinExistence type="predicted"/>
<dbReference type="RefSeq" id="WP_285124424.1">
    <property type="nucleotide sequence ID" value="NZ_CP126677.1"/>
</dbReference>
<dbReference type="PATRIC" id="fig|28125.4.peg.2099"/>
<evidence type="ECO:0000313" key="1">
    <source>
        <dbReference type="EMBL" id="KXO15132.1"/>
    </source>
</evidence>
<reference evidence="1 2" key="1">
    <citation type="submission" date="2016-02" db="EMBL/GenBank/DDBJ databases">
        <authorList>
            <person name="Wen L."/>
            <person name="He K."/>
            <person name="Yang H."/>
        </authorList>
    </citation>
    <scope>NUCLEOTIDE SEQUENCE [LARGE SCALE GENOMIC DNA]</scope>
    <source>
        <strain evidence="1 2">GED7880</strain>
    </source>
</reference>
<comment type="caution">
    <text evidence="1">The sequence shown here is derived from an EMBL/GenBank/DDBJ whole genome shotgun (WGS) entry which is preliminary data.</text>
</comment>
<dbReference type="Proteomes" id="UP000070093">
    <property type="component" value="Unassembled WGS sequence"/>
</dbReference>
<evidence type="ECO:0000313" key="2">
    <source>
        <dbReference type="Proteomes" id="UP000070093"/>
    </source>
</evidence>
<sequence length="54" mass="6092">MRVSKLQLKGKEQERCPTLAMVLFSQKVTASNNLILLPTAFMLIHQSPLPLLSR</sequence>
<protein>
    <submittedName>
        <fullName evidence="1">Uncharacterized protein</fullName>
    </submittedName>
</protein>
<dbReference type="EMBL" id="LTAG01000117">
    <property type="protein sequence ID" value="KXO15132.1"/>
    <property type="molecule type" value="Genomic_DNA"/>
</dbReference>
<gene>
    <name evidence="1" type="ORF">HMPREF3202_02103</name>
</gene>
<accession>A0A137SRQ7</accession>
<organism evidence="1 2">
    <name type="scientific">Prevotella bivia</name>
    <dbReference type="NCBI Taxonomy" id="28125"/>
    <lineage>
        <taxon>Bacteria</taxon>
        <taxon>Pseudomonadati</taxon>
        <taxon>Bacteroidota</taxon>
        <taxon>Bacteroidia</taxon>
        <taxon>Bacteroidales</taxon>
        <taxon>Prevotellaceae</taxon>
        <taxon>Prevotella</taxon>
    </lineage>
</organism>